<protein>
    <submittedName>
        <fullName evidence="1">Uncharacterized protein</fullName>
    </submittedName>
</protein>
<dbReference type="Proteomes" id="UP001189624">
    <property type="component" value="Chromosome 4"/>
</dbReference>
<evidence type="ECO:0000313" key="2">
    <source>
        <dbReference type="Proteomes" id="UP001189624"/>
    </source>
</evidence>
<dbReference type="EMBL" id="OY731401">
    <property type="protein sequence ID" value="CAJ1953297.1"/>
    <property type="molecule type" value="Genomic_DNA"/>
</dbReference>
<keyword evidence="2" id="KW-1185">Reference proteome</keyword>
<accession>A0AA86VPN6</accession>
<dbReference type="Gramene" id="rna-AYBTSS11_LOCUS15775">
    <property type="protein sequence ID" value="CAJ1953297.1"/>
    <property type="gene ID" value="gene-AYBTSS11_LOCUS15775"/>
</dbReference>
<dbReference type="AlphaFoldDB" id="A0AA86VPN6"/>
<evidence type="ECO:0000313" key="1">
    <source>
        <dbReference type="EMBL" id="CAJ1953297.1"/>
    </source>
</evidence>
<name>A0AA86VPN6_9FABA</name>
<reference evidence="1" key="1">
    <citation type="submission" date="2023-10" db="EMBL/GenBank/DDBJ databases">
        <authorList>
            <person name="Domelevo Entfellner J.-B."/>
        </authorList>
    </citation>
    <scope>NUCLEOTIDE SEQUENCE</scope>
</reference>
<organism evidence="1 2">
    <name type="scientific">Sphenostylis stenocarpa</name>
    <dbReference type="NCBI Taxonomy" id="92480"/>
    <lineage>
        <taxon>Eukaryota</taxon>
        <taxon>Viridiplantae</taxon>
        <taxon>Streptophyta</taxon>
        <taxon>Embryophyta</taxon>
        <taxon>Tracheophyta</taxon>
        <taxon>Spermatophyta</taxon>
        <taxon>Magnoliopsida</taxon>
        <taxon>eudicotyledons</taxon>
        <taxon>Gunneridae</taxon>
        <taxon>Pentapetalae</taxon>
        <taxon>rosids</taxon>
        <taxon>fabids</taxon>
        <taxon>Fabales</taxon>
        <taxon>Fabaceae</taxon>
        <taxon>Papilionoideae</taxon>
        <taxon>50 kb inversion clade</taxon>
        <taxon>NPAAA clade</taxon>
        <taxon>indigoferoid/millettioid clade</taxon>
        <taxon>Phaseoleae</taxon>
        <taxon>Sphenostylis</taxon>
    </lineage>
</organism>
<proteinExistence type="predicted"/>
<gene>
    <name evidence="1" type="ORF">AYBTSS11_LOCUS15775</name>
</gene>
<sequence>MDDFIQWVASRITKGETSITLALRDNATARLRTKQFAPSVERAQFDVKFAR</sequence>